<feature type="transmembrane region" description="Helical" evidence="1">
    <location>
        <begin position="52"/>
        <end position="73"/>
    </location>
</feature>
<feature type="transmembrane region" description="Helical" evidence="1">
    <location>
        <begin position="139"/>
        <end position="164"/>
    </location>
</feature>
<keyword evidence="1" id="KW-1133">Transmembrane helix</keyword>
<name>A0A1H7UFF8_9HYPH</name>
<keyword evidence="3" id="KW-1185">Reference proteome</keyword>
<proteinExistence type="predicted"/>
<protein>
    <submittedName>
        <fullName evidence="2">Uncharacterized protein</fullName>
    </submittedName>
</protein>
<feature type="transmembrane region" description="Helical" evidence="1">
    <location>
        <begin position="17"/>
        <end position="40"/>
    </location>
</feature>
<gene>
    <name evidence="2" type="ORF">SAMN04515666_106252</name>
</gene>
<keyword evidence="1" id="KW-0812">Transmembrane</keyword>
<evidence type="ECO:0000313" key="2">
    <source>
        <dbReference type="EMBL" id="SEL95792.1"/>
    </source>
</evidence>
<feature type="transmembrane region" description="Helical" evidence="1">
    <location>
        <begin position="112"/>
        <end position="132"/>
    </location>
</feature>
<keyword evidence="1" id="KW-0472">Membrane</keyword>
<sequence>MANVEPGGSSFFGRAPWLLLMLSAGLAAYFGLSSLLLPFFGAPDLYTGIERWIVPAAGALQLAAAAVAFMFIARRDLRGATLAVAACWMLGCLGALPAVICSGFDVNAEPRLTLAYFLALPVIAVSAAALAWGNRHPILAAFIVTAPTLAGLLFTIAFAIMIALHGF</sequence>
<dbReference type="AlphaFoldDB" id="A0A1H7UFF8"/>
<accession>A0A1H7UFF8</accession>
<dbReference type="EMBL" id="FOAN01000006">
    <property type="protein sequence ID" value="SEL95792.1"/>
    <property type="molecule type" value="Genomic_DNA"/>
</dbReference>
<evidence type="ECO:0000313" key="3">
    <source>
        <dbReference type="Proteomes" id="UP000199664"/>
    </source>
</evidence>
<feature type="transmembrane region" description="Helical" evidence="1">
    <location>
        <begin position="80"/>
        <end position="100"/>
    </location>
</feature>
<dbReference type="Proteomes" id="UP000199664">
    <property type="component" value="Unassembled WGS sequence"/>
</dbReference>
<reference evidence="3" key="1">
    <citation type="submission" date="2016-10" db="EMBL/GenBank/DDBJ databases">
        <authorList>
            <person name="Varghese N."/>
            <person name="Submissions S."/>
        </authorList>
    </citation>
    <scope>NUCLEOTIDE SEQUENCE [LARGE SCALE GENOMIC DNA]</scope>
    <source>
        <strain evidence="3">LMG 26383,CCUG 61248,R- 45681</strain>
    </source>
</reference>
<evidence type="ECO:0000256" key="1">
    <source>
        <dbReference type="SAM" id="Phobius"/>
    </source>
</evidence>
<organism evidence="2 3">
    <name type="scientific">Bosea lupini</name>
    <dbReference type="NCBI Taxonomy" id="1036779"/>
    <lineage>
        <taxon>Bacteria</taxon>
        <taxon>Pseudomonadati</taxon>
        <taxon>Pseudomonadota</taxon>
        <taxon>Alphaproteobacteria</taxon>
        <taxon>Hyphomicrobiales</taxon>
        <taxon>Boseaceae</taxon>
        <taxon>Bosea</taxon>
    </lineage>
</organism>